<sequence length="113" mass="12065">MGSLIFPLLWLSMACVAGPLFGVADAWSRRATRPWRRYVALGALGGLFGSEGLHYWLGLGYLPQAVVCAALTFGLPLLLGRILKERGLSLAVAIPAAFVTYQILYGLLDAVSG</sequence>
<feature type="transmembrane region" description="Helical" evidence="1">
    <location>
        <begin position="38"/>
        <end position="56"/>
    </location>
</feature>
<comment type="caution">
    <text evidence="2">The sequence shown here is derived from an EMBL/GenBank/DDBJ whole genome shotgun (WGS) entry which is preliminary data.</text>
</comment>
<keyword evidence="1" id="KW-0812">Transmembrane</keyword>
<name>A0ABR4SHI6_9ACTN</name>
<protein>
    <submittedName>
        <fullName evidence="2">Uncharacterized protein</fullName>
    </submittedName>
</protein>
<accession>A0ABR4SHI6</accession>
<evidence type="ECO:0000256" key="1">
    <source>
        <dbReference type="SAM" id="Phobius"/>
    </source>
</evidence>
<dbReference type="EMBL" id="JHDU01000002">
    <property type="protein sequence ID" value="KDR64566.1"/>
    <property type="molecule type" value="Genomic_DNA"/>
</dbReference>
<gene>
    <name evidence="2" type="ORF">DC60_25840</name>
</gene>
<reference evidence="2 3" key="1">
    <citation type="submission" date="2014-03" db="EMBL/GenBank/DDBJ databases">
        <title>Genome Sequence of Streptomyces wadayamensis A23 strain, an endophytic actinobacteria from Citrus reticulata.</title>
        <authorList>
            <person name="de Oliveira L.G."/>
            <person name="Tormet G.D."/>
            <person name="Marcon J."/>
            <person name="Samborsky M."/>
            <person name="Araujo W.L."/>
            <person name="de Azevedo J.L."/>
        </authorList>
    </citation>
    <scope>NUCLEOTIDE SEQUENCE [LARGE SCALE GENOMIC DNA]</scope>
    <source>
        <strain evidence="2 3">A23</strain>
    </source>
</reference>
<organism evidence="2 3">
    <name type="scientific">Streptomyces wadayamensis</name>
    <dbReference type="NCBI Taxonomy" id="141454"/>
    <lineage>
        <taxon>Bacteria</taxon>
        <taxon>Bacillati</taxon>
        <taxon>Actinomycetota</taxon>
        <taxon>Actinomycetes</taxon>
        <taxon>Kitasatosporales</taxon>
        <taxon>Streptomycetaceae</taxon>
        <taxon>Streptomyces</taxon>
    </lineage>
</organism>
<feature type="transmembrane region" description="Helical" evidence="1">
    <location>
        <begin position="62"/>
        <end position="80"/>
    </location>
</feature>
<dbReference type="InterPro" id="IPR045393">
    <property type="entry name" value="DUF6518"/>
</dbReference>
<feature type="transmembrane region" description="Helical" evidence="1">
    <location>
        <begin position="6"/>
        <end position="26"/>
    </location>
</feature>
<evidence type="ECO:0000313" key="2">
    <source>
        <dbReference type="EMBL" id="KDR64566.1"/>
    </source>
</evidence>
<keyword evidence="1" id="KW-0472">Membrane</keyword>
<proteinExistence type="predicted"/>
<keyword evidence="3" id="KW-1185">Reference proteome</keyword>
<dbReference type="Proteomes" id="UP000027443">
    <property type="component" value="Unassembled WGS sequence"/>
</dbReference>
<keyword evidence="1" id="KW-1133">Transmembrane helix</keyword>
<feature type="transmembrane region" description="Helical" evidence="1">
    <location>
        <begin position="87"/>
        <end position="108"/>
    </location>
</feature>
<evidence type="ECO:0000313" key="3">
    <source>
        <dbReference type="Proteomes" id="UP000027443"/>
    </source>
</evidence>
<dbReference type="Pfam" id="PF20128">
    <property type="entry name" value="DUF6518"/>
    <property type="match status" value="1"/>
</dbReference>